<dbReference type="NCBIfam" id="TIGR02091">
    <property type="entry name" value="glgC"/>
    <property type="match status" value="1"/>
</dbReference>
<comment type="caution">
    <text evidence="12">The sequence shown here is derived from an EMBL/GenBank/DDBJ whole genome shotgun (WGS) entry which is preliminary data.</text>
</comment>
<dbReference type="Gene3D" id="3.90.550.10">
    <property type="entry name" value="Spore Coat Polysaccharide Biosynthesis Protein SpsA, Chain A"/>
    <property type="match status" value="1"/>
</dbReference>
<name>A0A7Z0PEQ0_9FUSO</name>
<evidence type="ECO:0000259" key="11">
    <source>
        <dbReference type="Pfam" id="PF24894"/>
    </source>
</evidence>
<dbReference type="EMBL" id="JABMKT010000002">
    <property type="protein sequence ID" value="NYV27391.1"/>
    <property type="molecule type" value="Genomic_DNA"/>
</dbReference>
<dbReference type="InterPro" id="IPR029044">
    <property type="entry name" value="Nucleotide-diphossugar_trans"/>
</dbReference>
<dbReference type="CDD" id="cd02508">
    <property type="entry name" value="ADP_Glucose_PP"/>
    <property type="match status" value="1"/>
</dbReference>
<dbReference type="PANTHER" id="PTHR43523">
    <property type="entry name" value="GLUCOSE-1-PHOSPHATE ADENYLYLTRANSFERASE-RELATED"/>
    <property type="match status" value="1"/>
</dbReference>
<comment type="pathway">
    <text evidence="9">Glycan biosynthesis; glycogen biosynthesis.</text>
</comment>
<feature type="binding site" evidence="9">
    <location>
        <position position="188"/>
    </location>
    <ligand>
        <name>alpha-D-glucose 1-phosphate</name>
        <dbReference type="ChEBI" id="CHEBI:58601"/>
    </ligand>
</feature>
<proteinExistence type="inferred from homology"/>
<dbReference type="Proteomes" id="UP000526184">
    <property type="component" value="Unassembled WGS sequence"/>
</dbReference>
<dbReference type="Pfam" id="PF24894">
    <property type="entry name" value="Hexapep_GlmU"/>
    <property type="match status" value="1"/>
</dbReference>
<dbReference type="PROSITE" id="PS00809">
    <property type="entry name" value="ADP_GLC_PYROPHOSPH_2"/>
    <property type="match status" value="1"/>
</dbReference>
<dbReference type="InterPro" id="IPR023049">
    <property type="entry name" value="GlgC_bac"/>
</dbReference>
<dbReference type="UniPathway" id="UPA00164"/>
<evidence type="ECO:0000313" key="12">
    <source>
        <dbReference type="EMBL" id="NYV27391.1"/>
    </source>
</evidence>
<dbReference type="Pfam" id="PF00483">
    <property type="entry name" value="NTP_transferase"/>
    <property type="match status" value="1"/>
</dbReference>
<keyword evidence="13" id="KW-1185">Reference proteome</keyword>
<dbReference type="InterPro" id="IPR056818">
    <property type="entry name" value="GlmU/GlgC-like_hexapep"/>
</dbReference>
<feature type="domain" description="Nucleotidyl transferase" evidence="10">
    <location>
        <begin position="5"/>
        <end position="254"/>
    </location>
</feature>
<evidence type="ECO:0000256" key="2">
    <source>
        <dbReference type="ARBA" id="ARBA00022600"/>
    </source>
</evidence>
<feature type="site" description="Could play a key role in the communication between the regulatory and the substrate sites" evidence="9">
    <location>
        <position position="96"/>
    </location>
</feature>
<dbReference type="RefSeq" id="WP_180135318.1">
    <property type="nucleotide sequence ID" value="NZ_CBCRWS010000039.1"/>
</dbReference>
<keyword evidence="4 9" id="KW-0548">Nucleotidyltransferase</keyword>
<keyword evidence="2 9" id="KW-0321">Glycogen metabolism</keyword>
<dbReference type="SUPFAM" id="SSF53448">
    <property type="entry name" value="Nucleotide-diphospho-sugar transferases"/>
    <property type="match status" value="1"/>
</dbReference>
<dbReference type="PANTHER" id="PTHR43523:SF2">
    <property type="entry name" value="GLUCOSE-1-PHOSPHATE ADENYLYLTRANSFERASE"/>
    <property type="match status" value="1"/>
</dbReference>
<evidence type="ECO:0000256" key="3">
    <source>
        <dbReference type="ARBA" id="ARBA00022679"/>
    </source>
</evidence>
<dbReference type="EC" id="2.7.7.27" evidence="9"/>
<dbReference type="GO" id="GO:0005524">
    <property type="term" value="F:ATP binding"/>
    <property type="evidence" value="ECO:0007669"/>
    <property type="project" value="UniProtKB-KW"/>
</dbReference>
<feature type="domain" description="Glucose-1-phosphate adenylyltransferase/Bifunctional protein GlmU-like C-terminal hexapeptide" evidence="11">
    <location>
        <begin position="285"/>
        <end position="359"/>
    </location>
</feature>
<comment type="catalytic activity">
    <reaction evidence="9">
        <text>alpha-D-glucose 1-phosphate + ATP + H(+) = ADP-alpha-D-glucose + diphosphate</text>
        <dbReference type="Rhea" id="RHEA:12120"/>
        <dbReference type="ChEBI" id="CHEBI:15378"/>
        <dbReference type="ChEBI" id="CHEBI:30616"/>
        <dbReference type="ChEBI" id="CHEBI:33019"/>
        <dbReference type="ChEBI" id="CHEBI:57498"/>
        <dbReference type="ChEBI" id="CHEBI:58601"/>
        <dbReference type="EC" id="2.7.7.27"/>
    </reaction>
</comment>
<keyword evidence="3 9" id="KW-0808">Transferase</keyword>
<feature type="binding site" evidence="9">
    <location>
        <begin position="177"/>
        <end position="178"/>
    </location>
    <ligand>
        <name>alpha-D-glucose 1-phosphate</name>
        <dbReference type="ChEBI" id="CHEBI:58601"/>
    </ligand>
</feature>
<evidence type="ECO:0000259" key="10">
    <source>
        <dbReference type="Pfam" id="PF00483"/>
    </source>
</evidence>
<feature type="binding site" evidence="9">
    <location>
        <position position="97"/>
    </location>
    <ligand>
        <name>alpha-D-glucose 1-phosphate</name>
        <dbReference type="ChEBI" id="CHEBI:58601"/>
    </ligand>
</feature>
<reference evidence="12 13" key="1">
    <citation type="submission" date="2020-05" db="EMBL/GenBank/DDBJ databases">
        <title>Streptobacillus felis strain LHL191014123.</title>
        <authorList>
            <person name="Fawzy A."/>
            <person name="Rau J."/>
            <person name="Risse K."/>
            <person name="Schauerte N."/>
            <person name="Geiger C."/>
            <person name="Blom J."/>
            <person name="Imirzalioglu C."/>
            <person name="Falgenhauer J."/>
            <person name="Bach A."/>
            <person name="Herden C."/>
            <person name="Eisenberg T."/>
        </authorList>
    </citation>
    <scope>NUCLEOTIDE SEQUENCE [LARGE SCALE GENOMIC DNA]</scope>
    <source>
        <strain evidence="12 13">LHL191014123</strain>
    </source>
</reference>
<dbReference type="InterPro" id="IPR005835">
    <property type="entry name" value="NTP_transferase_dom"/>
</dbReference>
<feature type="site" description="Could play a key role in the communication between the regulatory and the substrate sites" evidence="9">
    <location>
        <position position="57"/>
    </location>
</feature>
<evidence type="ECO:0000313" key="13">
    <source>
        <dbReference type="Proteomes" id="UP000526184"/>
    </source>
</evidence>
<dbReference type="InterPro" id="IPR005836">
    <property type="entry name" value="ADP_Glu_pyroP_CS"/>
</dbReference>
<keyword evidence="7 9" id="KW-0320">Glycogen biosynthesis</keyword>
<dbReference type="GO" id="GO:0008878">
    <property type="term" value="F:glucose-1-phosphate adenylyltransferase activity"/>
    <property type="evidence" value="ECO:0007669"/>
    <property type="project" value="UniProtKB-UniRule"/>
</dbReference>
<feature type="binding site" evidence="9">
    <location>
        <position position="162"/>
    </location>
    <ligand>
        <name>alpha-D-glucose 1-phosphate</name>
        <dbReference type="ChEBI" id="CHEBI:58601"/>
    </ligand>
</feature>
<accession>A0A7Z0PEQ0</accession>
<comment type="similarity">
    <text evidence="1 9">Belongs to the bacterial/plant glucose-1-phosphate adenylyltransferase family.</text>
</comment>
<dbReference type="InterPro" id="IPR011004">
    <property type="entry name" value="Trimer_LpxA-like_sf"/>
</dbReference>
<keyword evidence="5 9" id="KW-0547">Nucleotide-binding</keyword>
<comment type="subunit">
    <text evidence="9">Homotetramer.</text>
</comment>
<keyword evidence="6 9" id="KW-0067">ATP-binding</keyword>
<organism evidence="12 13">
    <name type="scientific">Streptobacillus felis</name>
    <dbReference type="NCBI Taxonomy" id="1384509"/>
    <lineage>
        <taxon>Bacteria</taxon>
        <taxon>Fusobacteriati</taxon>
        <taxon>Fusobacteriota</taxon>
        <taxon>Fusobacteriia</taxon>
        <taxon>Fusobacteriales</taxon>
        <taxon>Leptotrichiaceae</taxon>
        <taxon>Streptobacillus</taxon>
    </lineage>
</organism>
<evidence type="ECO:0000256" key="6">
    <source>
        <dbReference type="ARBA" id="ARBA00022840"/>
    </source>
</evidence>
<protein>
    <recommendedName>
        <fullName evidence="9">Glucose-1-phosphate adenylyltransferase</fullName>
        <ecNumber evidence="9">2.7.7.27</ecNumber>
    </recommendedName>
    <alternativeName>
        <fullName evidence="9">ADP-glucose pyrophosphorylase</fullName>
        <shortName evidence="9">ADPGlc PPase</shortName>
    </alternativeName>
    <alternativeName>
        <fullName evidence="9">ADP-glucose synthase</fullName>
    </alternativeName>
</protein>
<dbReference type="NCBIfam" id="NF003670">
    <property type="entry name" value="PRK05293.1"/>
    <property type="match status" value="1"/>
</dbReference>
<dbReference type="PROSITE" id="PS00810">
    <property type="entry name" value="ADP_GLC_PYROPHOSPH_3"/>
    <property type="match status" value="1"/>
</dbReference>
<evidence type="ECO:0000256" key="8">
    <source>
        <dbReference type="ARBA" id="ARBA00023277"/>
    </source>
</evidence>
<sequence length="417" mass="47203">MEVLAMILAGGRGSRLDILSEERVKPSVPFAGKFRIIDFTLSNCSNSGIYDVALLTQYLPLSLNEHIGSGKPWDFDRRDSSITLLQPHESLKGQSWYQGTADAIRQNLAFIKNKAPKYVLILSGDHIYKMNYKWMLEEHKRNNAELTIAAINVPYEEASRFGIFEVDENRKILSFEEKPKHPKSNFASMGIYIFNTETLIKYIEESEVPDLDFGKHIIPKLIEDQRGVFVHYYDSYWMDVGTYDSYLEANLDLIKKSEEVGINLYDPNWKIYTRSEDMAPVRIGVTGSVLNSLICNGCKIEGRVENSVLGPGVTIRKGATVRNSIIFSNSYIDENTHLDTVILDKKVYIGKNSLIGHGDDYRPNNDKPDLLSKGISVIGKNAKLGNSTIIERNVRIFSKVELLNDGNYIRSGETIKK</sequence>
<dbReference type="AlphaFoldDB" id="A0A7Z0PEQ0"/>
<keyword evidence="8 9" id="KW-0119">Carbohydrate metabolism</keyword>
<evidence type="ECO:0000256" key="1">
    <source>
        <dbReference type="ARBA" id="ARBA00010443"/>
    </source>
</evidence>
<dbReference type="CDD" id="cd04651">
    <property type="entry name" value="LbH_G1P_AT_C"/>
    <property type="match status" value="1"/>
</dbReference>
<comment type="function">
    <text evidence="9">Involved in the biosynthesis of ADP-glucose, a building block required for the elongation reactions to produce glycogen. Catalyzes the reaction between ATP and alpha-D-glucose 1-phosphate (G1P) to produce pyrophosphate and ADP-Glc.</text>
</comment>
<evidence type="ECO:0000256" key="4">
    <source>
        <dbReference type="ARBA" id="ARBA00022695"/>
    </source>
</evidence>
<dbReference type="Gene3D" id="2.160.10.10">
    <property type="entry name" value="Hexapeptide repeat proteins"/>
    <property type="match status" value="1"/>
</dbReference>
<dbReference type="InterPro" id="IPR011831">
    <property type="entry name" value="ADP-Glc_PPase"/>
</dbReference>
<dbReference type="SUPFAM" id="SSF51161">
    <property type="entry name" value="Trimeric LpxA-like enzymes"/>
    <property type="match status" value="1"/>
</dbReference>
<evidence type="ECO:0000256" key="5">
    <source>
        <dbReference type="ARBA" id="ARBA00022741"/>
    </source>
</evidence>
<dbReference type="HAMAP" id="MF_00624">
    <property type="entry name" value="GlgC"/>
    <property type="match status" value="1"/>
</dbReference>
<gene>
    <name evidence="9" type="primary">glgC</name>
    <name evidence="12" type="ORF">HP397_00935</name>
</gene>
<evidence type="ECO:0000256" key="9">
    <source>
        <dbReference type="HAMAP-Rule" id="MF_00624"/>
    </source>
</evidence>
<evidence type="ECO:0000256" key="7">
    <source>
        <dbReference type="ARBA" id="ARBA00023056"/>
    </source>
</evidence>
<dbReference type="GO" id="GO:0005978">
    <property type="term" value="P:glycogen biosynthetic process"/>
    <property type="evidence" value="ECO:0007669"/>
    <property type="project" value="UniProtKB-UniRule"/>
</dbReference>